<dbReference type="Proteomes" id="UP000584824">
    <property type="component" value="Unassembled WGS sequence"/>
</dbReference>
<dbReference type="InterPro" id="IPR057326">
    <property type="entry name" value="KR_dom"/>
</dbReference>
<dbReference type="GO" id="GO:0016491">
    <property type="term" value="F:oxidoreductase activity"/>
    <property type="evidence" value="ECO:0007669"/>
    <property type="project" value="UniProtKB-KW"/>
</dbReference>
<dbReference type="SMART" id="SM00822">
    <property type="entry name" value="PKS_KR"/>
    <property type="match status" value="1"/>
</dbReference>
<evidence type="ECO:0000256" key="3">
    <source>
        <dbReference type="RuleBase" id="RU000363"/>
    </source>
</evidence>
<protein>
    <recommendedName>
        <fullName evidence="4">Ketoreductase domain-containing protein</fullName>
    </recommendedName>
</protein>
<dbReference type="PANTHER" id="PTHR42901">
    <property type="entry name" value="ALCOHOL DEHYDROGENASE"/>
    <property type="match status" value="1"/>
</dbReference>
<evidence type="ECO:0000259" key="4">
    <source>
        <dbReference type="SMART" id="SM00822"/>
    </source>
</evidence>
<dbReference type="Gene3D" id="3.40.50.720">
    <property type="entry name" value="NAD(P)-binding Rossmann-like Domain"/>
    <property type="match status" value="1"/>
</dbReference>
<dbReference type="PANTHER" id="PTHR42901:SF1">
    <property type="entry name" value="ALCOHOL DEHYDROGENASE"/>
    <property type="match status" value="1"/>
</dbReference>
<organism evidence="5 6">
    <name type="scientific">Allorhizobium borbori</name>
    <dbReference type="NCBI Taxonomy" id="485907"/>
    <lineage>
        <taxon>Bacteria</taxon>
        <taxon>Pseudomonadati</taxon>
        <taxon>Pseudomonadota</taxon>
        <taxon>Alphaproteobacteria</taxon>
        <taxon>Hyphomicrobiales</taxon>
        <taxon>Rhizobiaceae</taxon>
        <taxon>Rhizobium/Agrobacterium group</taxon>
        <taxon>Allorhizobium</taxon>
    </lineage>
</organism>
<name>A0A7W6K628_9HYPH</name>
<dbReference type="AlphaFoldDB" id="A0A7W6K628"/>
<reference evidence="5 6" key="1">
    <citation type="submission" date="2020-08" db="EMBL/GenBank/DDBJ databases">
        <title>Genomic Encyclopedia of Type Strains, Phase IV (KMG-IV): sequencing the most valuable type-strain genomes for metagenomic binning, comparative biology and taxonomic classification.</title>
        <authorList>
            <person name="Goeker M."/>
        </authorList>
    </citation>
    <scope>NUCLEOTIDE SEQUENCE [LARGE SCALE GENOMIC DNA]</scope>
    <source>
        <strain evidence="5 6">DSM 26385</strain>
    </source>
</reference>
<dbReference type="Pfam" id="PF00106">
    <property type="entry name" value="adh_short"/>
    <property type="match status" value="1"/>
</dbReference>
<sequence>MTKEIYLITGASDGIGAVYADRLARRGHDLVLVARRADKLEALAEKIRREHGVAVDILAADLSQPDGLEKVESRLREDAGITGLVNNAGIAGDGPITSLDTAHVTGMIALNVLAVTGLAAAIAPRLAATGKGTIINITSVTALMPAAFTAVYPATKAFVLAFTEALNAQLSPSGVRVQGVLPGITRTAIWETETLDTIPAAMVMDVHDMVDAALAGLDLGEVLTIPSLPDVAALDALLAARDALRPKLSLARPAERYRLASAT</sequence>
<keyword evidence="6" id="KW-1185">Reference proteome</keyword>
<accession>A0A7W6K628</accession>
<evidence type="ECO:0000256" key="1">
    <source>
        <dbReference type="ARBA" id="ARBA00006484"/>
    </source>
</evidence>
<dbReference type="PRINTS" id="PR00081">
    <property type="entry name" value="GDHRDH"/>
</dbReference>
<feature type="domain" description="Ketoreductase" evidence="4">
    <location>
        <begin position="4"/>
        <end position="184"/>
    </location>
</feature>
<evidence type="ECO:0000256" key="2">
    <source>
        <dbReference type="ARBA" id="ARBA00023002"/>
    </source>
</evidence>
<comment type="similarity">
    <text evidence="1 3">Belongs to the short-chain dehydrogenases/reductases (SDR) family.</text>
</comment>
<dbReference type="RefSeq" id="WP_183795721.1">
    <property type="nucleotide sequence ID" value="NZ_JACIDU010000033.1"/>
</dbReference>
<dbReference type="InterPro" id="IPR002347">
    <property type="entry name" value="SDR_fam"/>
</dbReference>
<dbReference type="PIRSF" id="PIRSF000126">
    <property type="entry name" value="11-beta-HSD1"/>
    <property type="match status" value="1"/>
</dbReference>
<proteinExistence type="inferred from homology"/>
<dbReference type="PRINTS" id="PR00080">
    <property type="entry name" value="SDRFAMILY"/>
</dbReference>
<evidence type="ECO:0000313" key="6">
    <source>
        <dbReference type="Proteomes" id="UP000584824"/>
    </source>
</evidence>
<dbReference type="SUPFAM" id="SSF51735">
    <property type="entry name" value="NAD(P)-binding Rossmann-fold domains"/>
    <property type="match status" value="1"/>
</dbReference>
<evidence type="ECO:0000313" key="5">
    <source>
        <dbReference type="EMBL" id="MBB4105854.1"/>
    </source>
</evidence>
<keyword evidence="2" id="KW-0560">Oxidoreductase</keyword>
<comment type="caution">
    <text evidence="5">The sequence shown here is derived from an EMBL/GenBank/DDBJ whole genome shotgun (WGS) entry which is preliminary data.</text>
</comment>
<gene>
    <name evidence="5" type="ORF">GGQ66_004442</name>
</gene>
<dbReference type="EMBL" id="JACIDU010000033">
    <property type="protein sequence ID" value="MBB4105854.1"/>
    <property type="molecule type" value="Genomic_DNA"/>
</dbReference>
<dbReference type="InterPro" id="IPR036291">
    <property type="entry name" value="NAD(P)-bd_dom_sf"/>
</dbReference>